<name>A0AAV4T5L8_9ARAC</name>
<dbReference type="AlphaFoldDB" id="A0AAV4T5L8"/>
<accession>A0AAV4T5L8</accession>
<proteinExistence type="predicted"/>
<evidence type="ECO:0000313" key="2">
    <source>
        <dbReference type="Proteomes" id="UP001054837"/>
    </source>
</evidence>
<dbReference type="EMBL" id="BPLQ01009022">
    <property type="protein sequence ID" value="GIY40994.1"/>
    <property type="molecule type" value="Genomic_DNA"/>
</dbReference>
<dbReference type="Proteomes" id="UP001054837">
    <property type="component" value="Unassembled WGS sequence"/>
</dbReference>
<evidence type="ECO:0000313" key="1">
    <source>
        <dbReference type="EMBL" id="GIY40994.1"/>
    </source>
</evidence>
<sequence length="110" mass="12325">MPPGGEVLWPEMLQLKAATRTRHTFSALWMIEAINTFGEGGLRGRVGILGMFRSLSPPVFLREVLLHSQENCASFFWNTCLAGSTERLFLLKDLMSKKWGLICSVGCSYL</sequence>
<gene>
    <name evidence="1" type="ORF">CDAR_168561</name>
</gene>
<protein>
    <submittedName>
        <fullName evidence="1">Uncharacterized protein</fullName>
    </submittedName>
</protein>
<keyword evidence="2" id="KW-1185">Reference proteome</keyword>
<organism evidence="1 2">
    <name type="scientific">Caerostris darwini</name>
    <dbReference type="NCBI Taxonomy" id="1538125"/>
    <lineage>
        <taxon>Eukaryota</taxon>
        <taxon>Metazoa</taxon>
        <taxon>Ecdysozoa</taxon>
        <taxon>Arthropoda</taxon>
        <taxon>Chelicerata</taxon>
        <taxon>Arachnida</taxon>
        <taxon>Araneae</taxon>
        <taxon>Araneomorphae</taxon>
        <taxon>Entelegynae</taxon>
        <taxon>Araneoidea</taxon>
        <taxon>Araneidae</taxon>
        <taxon>Caerostris</taxon>
    </lineage>
</organism>
<reference evidence="1 2" key="1">
    <citation type="submission" date="2021-06" db="EMBL/GenBank/DDBJ databases">
        <title>Caerostris darwini draft genome.</title>
        <authorList>
            <person name="Kono N."/>
            <person name="Arakawa K."/>
        </authorList>
    </citation>
    <scope>NUCLEOTIDE SEQUENCE [LARGE SCALE GENOMIC DNA]</scope>
</reference>
<comment type="caution">
    <text evidence="1">The sequence shown here is derived from an EMBL/GenBank/DDBJ whole genome shotgun (WGS) entry which is preliminary data.</text>
</comment>